<dbReference type="Proteomes" id="UP001185069">
    <property type="component" value="Unassembled WGS sequence"/>
</dbReference>
<keyword evidence="1" id="KW-0805">Transcription regulation</keyword>
<evidence type="ECO:0000256" key="1">
    <source>
        <dbReference type="ARBA" id="ARBA00023015"/>
    </source>
</evidence>
<keyword evidence="3" id="KW-0804">Transcription</keyword>
<evidence type="ECO:0000313" key="6">
    <source>
        <dbReference type="EMBL" id="MDR6268792.1"/>
    </source>
</evidence>
<gene>
    <name evidence="6" type="ORF">JOE69_001030</name>
</gene>
<evidence type="ECO:0000256" key="2">
    <source>
        <dbReference type="ARBA" id="ARBA00023125"/>
    </source>
</evidence>
<sequence length="225" mass="25465">MLLLLKWNINVPFKSSDFHNGGRIFILMPFSADQSLVESGTRSRTRTAIVEAAIELLPSNPFATLVEVAEAAQVGRTTLHRYFPMRAELLTAVTELALQRIDRAVEIAEPERGPFLPAVRRTVDALLEHGPIVMFIYSEPNLFPEAVRWEKITQQQGYLLGRLFAREESHFRAGLTAAWATKVFWSLLYSGWEMLEETTNSRQEVIESIMITFANGVLANVEQND</sequence>
<dbReference type="InterPro" id="IPR050109">
    <property type="entry name" value="HTH-type_TetR-like_transc_reg"/>
</dbReference>
<dbReference type="Gene3D" id="1.10.357.10">
    <property type="entry name" value="Tetracycline Repressor, domain 2"/>
    <property type="match status" value="1"/>
</dbReference>
<dbReference type="InterPro" id="IPR001647">
    <property type="entry name" value="HTH_TetR"/>
</dbReference>
<dbReference type="EMBL" id="JAVDQF010000001">
    <property type="protein sequence ID" value="MDR6268792.1"/>
    <property type="molecule type" value="Genomic_DNA"/>
</dbReference>
<dbReference type="PROSITE" id="PS50977">
    <property type="entry name" value="HTH_TETR_2"/>
    <property type="match status" value="1"/>
</dbReference>
<comment type="caution">
    <text evidence="6">The sequence shown here is derived from an EMBL/GenBank/DDBJ whole genome shotgun (WGS) entry which is preliminary data.</text>
</comment>
<dbReference type="PANTHER" id="PTHR30055:SF234">
    <property type="entry name" value="HTH-TYPE TRANSCRIPTIONAL REGULATOR BETI"/>
    <property type="match status" value="1"/>
</dbReference>
<dbReference type="PANTHER" id="PTHR30055">
    <property type="entry name" value="HTH-TYPE TRANSCRIPTIONAL REGULATOR RUTR"/>
    <property type="match status" value="1"/>
</dbReference>
<evidence type="ECO:0000313" key="7">
    <source>
        <dbReference type="Proteomes" id="UP001185069"/>
    </source>
</evidence>
<feature type="domain" description="HTH tetR-type" evidence="5">
    <location>
        <begin position="43"/>
        <end position="101"/>
    </location>
</feature>
<evidence type="ECO:0000256" key="4">
    <source>
        <dbReference type="PROSITE-ProRule" id="PRU00335"/>
    </source>
</evidence>
<feature type="DNA-binding region" description="H-T-H motif" evidence="4">
    <location>
        <begin position="64"/>
        <end position="83"/>
    </location>
</feature>
<keyword evidence="2 4" id="KW-0238">DNA-binding</keyword>
<dbReference type="SUPFAM" id="SSF46689">
    <property type="entry name" value="Homeodomain-like"/>
    <property type="match status" value="1"/>
</dbReference>
<dbReference type="InterPro" id="IPR009057">
    <property type="entry name" value="Homeodomain-like_sf"/>
</dbReference>
<dbReference type="Pfam" id="PF00440">
    <property type="entry name" value="TetR_N"/>
    <property type="match status" value="1"/>
</dbReference>
<evidence type="ECO:0000256" key="3">
    <source>
        <dbReference type="ARBA" id="ARBA00023163"/>
    </source>
</evidence>
<accession>A0ABU1J8N6</accession>
<keyword evidence="7" id="KW-1185">Reference proteome</keyword>
<proteinExistence type="predicted"/>
<organism evidence="6 7">
    <name type="scientific">Arthrobacter russicus</name>
    <dbReference type="NCBI Taxonomy" id="172040"/>
    <lineage>
        <taxon>Bacteria</taxon>
        <taxon>Bacillati</taxon>
        <taxon>Actinomycetota</taxon>
        <taxon>Actinomycetes</taxon>
        <taxon>Micrococcales</taxon>
        <taxon>Micrococcaceae</taxon>
        <taxon>Arthrobacter</taxon>
    </lineage>
</organism>
<name>A0ABU1J8N6_9MICC</name>
<evidence type="ECO:0000259" key="5">
    <source>
        <dbReference type="PROSITE" id="PS50977"/>
    </source>
</evidence>
<reference evidence="6 7" key="1">
    <citation type="submission" date="2023-07" db="EMBL/GenBank/DDBJ databases">
        <title>Sequencing the genomes of 1000 actinobacteria strains.</title>
        <authorList>
            <person name="Klenk H.-P."/>
        </authorList>
    </citation>
    <scope>NUCLEOTIDE SEQUENCE [LARGE SCALE GENOMIC DNA]</scope>
    <source>
        <strain evidence="6 7">DSM 14555</strain>
    </source>
</reference>
<protein>
    <submittedName>
        <fullName evidence="6">TetR/AcrR family transcriptional repressor of lfrA</fullName>
    </submittedName>
</protein>